<accession>A0A0J1FNI6</accession>
<feature type="domain" description="Flagellar assembly protein FliH/Type III secretion system HrpE" evidence="8">
    <location>
        <begin position="152"/>
        <end position="264"/>
    </location>
</feature>
<keyword evidence="6" id="KW-1006">Bacterial flagellum protein export</keyword>
<evidence type="ECO:0000256" key="6">
    <source>
        <dbReference type="ARBA" id="ARBA00023225"/>
    </source>
</evidence>
<evidence type="ECO:0000313" key="10">
    <source>
        <dbReference type="Proteomes" id="UP000036356"/>
    </source>
</evidence>
<sequence length="287" mass="31956">MFTKTGVVKSWDVEVSTPHLVKWTPKVVQADPMPKESSNDLTDLNTSQDELLESSLSSETQEVIVVSLDQAKKEAQEIKAKADAEAQEILKQAEADAETIRSQAQNDVERLRSEVRESVRAEVYPAAKAEGYQAGMSEGLAEGSRFSKSATMFLQMAQHAVQEEYAKVDAELLHLAIKIAERIVRSTLAVEPEKMLSTIQALTLLPQERQGWMLHVAKEDAGWLQEYQLPCPWTADESLTQGDCFLECQEGIFDARLNAQLDKLEHTLREEFKYGSLDLNDSKGGAA</sequence>
<dbReference type="InterPro" id="IPR051472">
    <property type="entry name" value="T3SS_Stator/FliH"/>
</dbReference>
<evidence type="ECO:0000313" key="9">
    <source>
        <dbReference type="EMBL" id="KLU65054.1"/>
    </source>
</evidence>
<dbReference type="Proteomes" id="UP000036356">
    <property type="component" value="Unassembled WGS sequence"/>
</dbReference>
<dbReference type="PANTHER" id="PTHR34982">
    <property type="entry name" value="YOP PROTEINS TRANSLOCATION PROTEIN L"/>
    <property type="match status" value="1"/>
</dbReference>
<evidence type="ECO:0000256" key="2">
    <source>
        <dbReference type="ARBA" id="ARBA00006602"/>
    </source>
</evidence>
<comment type="caution">
    <text evidence="9">The sequence shown here is derived from an EMBL/GenBank/DDBJ whole genome shotgun (WGS) entry which is preliminary data.</text>
</comment>
<dbReference type="RefSeq" id="WP_047810842.1">
    <property type="nucleotide sequence ID" value="NZ_LDZY01000010.1"/>
</dbReference>
<keyword evidence="10" id="KW-1185">Reference proteome</keyword>
<protein>
    <submittedName>
        <fullName evidence="9">Flagellar assembly protein H</fullName>
    </submittedName>
</protein>
<evidence type="ECO:0000259" key="8">
    <source>
        <dbReference type="Pfam" id="PF02108"/>
    </source>
</evidence>
<keyword evidence="5" id="KW-0653">Protein transport</keyword>
<keyword evidence="3" id="KW-0813">Transport</keyword>
<dbReference type="EMBL" id="LDZY01000010">
    <property type="protein sequence ID" value="KLU65054.1"/>
    <property type="molecule type" value="Genomic_DNA"/>
</dbReference>
<proteinExistence type="inferred from homology"/>
<gene>
    <name evidence="9" type="ORF">DEAC_c30210</name>
</gene>
<evidence type="ECO:0000256" key="5">
    <source>
        <dbReference type="ARBA" id="ARBA00022927"/>
    </source>
</evidence>
<dbReference type="CDD" id="cd06503">
    <property type="entry name" value="ATP-synt_Fo_b"/>
    <property type="match status" value="1"/>
</dbReference>
<dbReference type="InterPro" id="IPR018035">
    <property type="entry name" value="Flagellar_FliH/T3SS_HrpE"/>
</dbReference>
<dbReference type="GO" id="GO:0005829">
    <property type="term" value="C:cytosol"/>
    <property type="evidence" value="ECO:0007669"/>
    <property type="project" value="TreeGrafter"/>
</dbReference>
<dbReference type="GO" id="GO:0044781">
    <property type="term" value="P:bacterial-type flagellum organization"/>
    <property type="evidence" value="ECO:0007669"/>
    <property type="project" value="UniProtKB-KW"/>
</dbReference>
<reference evidence="9 10" key="1">
    <citation type="submission" date="2015-06" db="EMBL/GenBank/DDBJ databases">
        <title>Draft genome of the moderately acidophilic sulfate reducer Candidatus Desulfosporosinus acididurans strain M1.</title>
        <authorList>
            <person name="Poehlein A."/>
            <person name="Petzsch P."/>
            <person name="Johnson B.D."/>
            <person name="Schloemann M."/>
            <person name="Daniel R."/>
            <person name="Muehling M."/>
        </authorList>
    </citation>
    <scope>NUCLEOTIDE SEQUENCE [LARGE SCALE GENOMIC DNA]</scope>
    <source>
        <strain evidence="9 10">M1</strain>
    </source>
</reference>
<dbReference type="GO" id="GO:0015031">
    <property type="term" value="P:protein transport"/>
    <property type="evidence" value="ECO:0007669"/>
    <property type="project" value="UniProtKB-KW"/>
</dbReference>
<organism evidence="9 10">
    <name type="scientific">Desulfosporosinus acididurans</name>
    <dbReference type="NCBI Taxonomy" id="476652"/>
    <lineage>
        <taxon>Bacteria</taxon>
        <taxon>Bacillati</taxon>
        <taxon>Bacillota</taxon>
        <taxon>Clostridia</taxon>
        <taxon>Eubacteriales</taxon>
        <taxon>Desulfitobacteriaceae</taxon>
        <taxon>Desulfosporosinus</taxon>
    </lineage>
</organism>
<keyword evidence="9" id="KW-0969">Cilium</keyword>
<keyword evidence="9" id="KW-0282">Flagellum</keyword>
<dbReference type="Pfam" id="PF02108">
    <property type="entry name" value="FliH"/>
    <property type="match status" value="1"/>
</dbReference>
<evidence type="ECO:0000256" key="4">
    <source>
        <dbReference type="ARBA" id="ARBA00022795"/>
    </source>
</evidence>
<dbReference type="AlphaFoldDB" id="A0A0J1FNI6"/>
<keyword evidence="4" id="KW-1005">Bacterial flagellum biogenesis</keyword>
<evidence type="ECO:0000256" key="7">
    <source>
        <dbReference type="SAM" id="Coils"/>
    </source>
</evidence>
<comment type="similarity">
    <text evidence="2">Belongs to the FliH family.</text>
</comment>
<dbReference type="PATRIC" id="fig|476652.3.peg.3180"/>
<comment type="function">
    <text evidence="1">Needed for flagellar regrowth and assembly.</text>
</comment>
<feature type="coiled-coil region" evidence="7">
    <location>
        <begin position="68"/>
        <end position="121"/>
    </location>
</feature>
<keyword evidence="9" id="KW-0966">Cell projection</keyword>
<keyword evidence="7" id="KW-0175">Coiled coil</keyword>
<evidence type="ECO:0000256" key="3">
    <source>
        <dbReference type="ARBA" id="ARBA00022448"/>
    </source>
</evidence>
<dbReference type="PANTHER" id="PTHR34982:SF1">
    <property type="entry name" value="FLAGELLAR ASSEMBLY PROTEIN FLIH"/>
    <property type="match status" value="1"/>
</dbReference>
<name>A0A0J1FNI6_9FIRM</name>
<dbReference type="STRING" id="476652.DEAC_c30210"/>
<evidence type="ECO:0000256" key="1">
    <source>
        <dbReference type="ARBA" id="ARBA00003041"/>
    </source>
</evidence>